<comment type="caution">
    <text evidence="1">The sequence shown here is derived from an EMBL/GenBank/DDBJ whole genome shotgun (WGS) entry which is preliminary data.</text>
</comment>
<evidence type="ECO:0008006" key="3">
    <source>
        <dbReference type="Google" id="ProtNLM"/>
    </source>
</evidence>
<dbReference type="Proteomes" id="UP000319103">
    <property type="component" value="Unassembled WGS sequence"/>
</dbReference>
<evidence type="ECO:0000313" key="2">
    <source>
        <dbReference type="Proteomes" id="UP000319103"/>
    </source>
</evidence>
<evidence type="ECO:0000313" key="1">
    <source>
        <dbReference type="EMBL" id="TQF06993.1"/>
    </source>
</evidence>
<dbReference type="EMBL" id="VIGB01000003">
    <property type="protein sequence ID" value="TQF06993.1"/>
    <property type="molecule type" value="Genomic_DNA"/>
</dbReference>
<dbReference type="AlphaFoldDB" id="A0A540WD92"/>
<name>A0A540WD92_9ACTN</name>
<gene>
    <name evidence="1" type="ORF">E6W39_38420</name>
</gene>
<reference evidence="1 2" key="1">
    <citation type="submission" date="2019-06" db="EMBL/GenBank/DDBJ databases">
        <title>Description of Kitasatospora acidophila sp. nov. isolated from pine grove soil, and reclassification of Streptomyces novaecaesareae to Kitasatospora novaeceasareae comb. nov.</title>
        <authorList>
            <person name="Kim M.J."/>
        </authorList>
    </citation>
    <scope>NUCLEOTIDE SEQUENCE [LARGE SCALE GENOMIC DNA]</scope>
    <source>
        <strain evidence="1 2">MMS16-CNU292</strain>
    </source>
</reference>
<sequence>MGNFTYSYRELVSSERDIVLHLLERAESLLAGSRFIPECAAWIEELKALISLIDPLGEDYSGSIAATAHDAQWHLGNSPRDLEGAFIVFSQYVGVARSLIGRPVKTVAAKVPQSGFVESRAVFHRRSLEPQTNLVFVLMPFSENWSDYIWRREVKQIVESIEGHSLICRRADDLYGHDVMVDVYESIATARIVIAEVTNRNANVFYELGLAHALGKDVIILAQDTSHIPFDLQRFRHCIYSNDGEGYDVLRNWLPEAVKAALNR</sequence>
<keyword evidence="2" id="KW-1185">Reference proteome</keyword>
<dbReference type="OrthoDB" id="5180013at2"/>
<dbReference type="Gene3D" id="3.40.50.450">
    <property type="match status" value="1"/>
</dbReference>
<dbReference type="RefSeq" id="WP_141637398.1">
    <property type="nucleotide sequence ID" value="NZ_VIGB01000003.1"/>
</dbReference>
<organism evidence="1 2">
    <name type="scientific">Kitasatospora acidiphila</name>
    <dbReference type="NCBI Taxonomy" id="2567942"/>
    <lineage>
        <taxon>Bacteria</taxon>
        <taxon>Bacillati</taxon>
        <taxon>Actinomycetota</taxon>
        <taxon>Actinomycetes</taxon>
        <taxon>Kitasatosporales</taxon>
        <taxon>Streptomycetaceae</taxon>
        <taxon>Kitasatospora</taxon>
    </lineage>
</organism>
<protein>
    <recommendedName>
        <fullName evidence="3">Nucleoside 2-deoxyribosyltransferase</fullName>
    </recommendedName>
</protein>
<proteinExistence type="predicted"/>
<accession>A0A540WD92</accession>
<dbReference type="SUPFAM" id="SSF52309">
    <property type="entry name" value="N-(deoxy)ribosyltransferase-like"/>
    <property type="match status" value="1"/>
</dbReference>